<feature type="transmembrane region" description="Helical" evidence="5">
    <location>
        <begin position="73"/>
        <end position="93"/>
    </location>
</feature>
<feature type="transmembrane region" description="Helical" evidence="5">
    <location>
        <begin position="99"/>
        <end position="122"/>
    </location>
</feature>
<comment type="caution">
    <text evidence="6">The sequence shown here is derived from an EMBL/GenBank/DDBJ whole genome shotgun (WGS) entry which is preliminary data.</text>
</comment>
<keyword evidence="4 5" id="KW-0472">Membrane</keyword>
<dbReference type="InterPro" id="IPR036259">
    <property type="entry name" value="MFS_trans_sf"/>
</dbReference>
<sequence length="219" mass="23696">MGLLAGIGLMTINNIGHDTQALWKHHDDSVGEEFLIGRQRLHVSVLSAASFLGRLLSGIGSDFLVKVLKASRVWCLVVASLIFCVAQVCALRIGNPHLLGLVSGLSGLGYGFLFGVFPSIVAETFGIHGLSQNWGFMTLSPVLSGAVFNQFYGVVFDHHSVVGPNGERSCLEGLACYAAAYRVTLGACGLGLLVTLFTIRHQHRVRREEEQQQQHAPRD</sequence>
<dbReference type="PANTHER" id="PTHR21576">
    <property type="entry name" value="UNCHARACTERIZED NODULIN-LIKE PROTEIN"/>
    <property type="match status" value="1"/>
</dbReference>
<keyword evidence="3 5" id="KW-1133">Transmembrane helix</keyword>
<accession>A0ABR3VQJ7</accession>
<evidence type="ECO:0000313" key="6">
    <source>
        <dbReference type="EMBL" id="KAL1844148.1"/>
    </source>
</evidence>
<feature type="transmembrane region" description="Helical" evidence="5">
    <location>
        <begin position="134"/>
        <end position="152"/>
    </location>
</feature>
<evidence type="ECO:0000256" key="5">
    <source>
        <dbReference type="SAM" id="Phobius"/>
    </source>
</evidence>
<organism evidence="6 7">
    <name type="scientific">Phialemonium thermophilum</name>
    <dbReference type="NCBI Taxonomy" id="223376"/>
    <lineage>
        <taxon>Eukaryota</taxon>
        <taxon>Fungi</taxon>
        <taxon>Dikarya</taxon>
        <taxon>Ascomycota</taxon>
        <taxon>Pezizomycotina</taxon>
        <taxon>Sordariomycetes</taxon>
        <taxon>Sordariomycetidae</taxon>
        <taxon>Cephalothecales</taxon>
        <taxon>Cephalothecaceae</taxon>
        <taxon>Phialemonium</taxon>
    </lineage>
</organism>
<keyword evidence="7" id="KW-1185">Reference proteome</keyword>
<dbReference type="Gene3D" id="1.20.1250.20">
    <property type="entry name" value="MFS general substrate transporter like domains"/>
    <property type="match status" value="1"/>
</dbReference>
<reference evidence="6 7" key="1">
    <citation type="journal article" date="2024" name="Commun. Biol.">
        <title>Comparative genomic analysis of thermophilic fungi reveals convergent evolutionary adaptations and gene losses.</title>
        <authorList>
            <person name="Steindorff A.S."/>
            <person name="Aguilar-Pontes M.V."/>
            <person name="Robinson A.J."/>
            <person name="Andreopoulos B."/>
            <person name="LaButti K."/>
            <person name="Kuo A."/>
            <person name="Mondo S."/>
            <person name="Riley R."/>
            <person name="Otillar R."/>
            <person name="Haridas S."/>
            <person name="Lipzen A."/>
            <person name="Grimwood J."/>
            <person name="Schmutz J."/>
            <person name="Clum A."/>
            <person name="Reid I.D."/>
            <person name="Moisan M.C."/>
            <person name="Butler G."/>
            <person name="Nguyen T.T.M."/>
            <person name="Dewar K."/>
            <person name="Conant G."/>
            <person name="Drula E."/>
            <person name="Henrissat B."/>
            <person name="Hansel C."/>
            <person name="Singer S."/>
            <person name="Hutchinson M.I."/>
            <person name="de Vries R.P."/>
            <person name="Natvig D.O."/>
            <person name="Powell A.J."/>
            <person name="Tsang A."/>
            <person name="Grigoriev I.V."/>
        </authorList>
    </citation>
    <scope>NUCLEOTIDE SEQUENCE [LARGE SCALE GENOMIC DNA]</scope>
    <source>
        <strain evidence="6 7">ATCC 24622</strain>
    </source>
</reference>
<dbReference type="SUPFAM" id="SSF103473">
    <property type="entry name" value="MFS general substrate transporter"/>
    <property type="match status" value="1"/>
</dbReference>
<protein>
    <submittedName>
        <fullName evidence="6">Uncharacterized protein</fullName>
    </submittedName>
</protein>
<evidence type="ECO:0000256" key="4">
    <source>
        <dbReference type="ARBA" id="ARBA00023136"/>
    </source>
</evidence>
<evidence type="ECO:0000256" key="1">
    <source>
        <dbReference type="ARBA" id="ARBA00004141"/>
    </source>
</evidence>
<proteinExistence type="predicted"/>
<dbReference type="EMBL" id="JAZHXJ010001756">
    <property type="protein sequence ID" value="KAL1844148.1"/>
    <property type="molecule type" value="Genomic_DNA"/>
</dbReference>
<dbReference type="Proteomes" id="UP001586593">
    <property type="component" value="Unassembled WGS sequence"/>
</dbReference>
<dbReference type="PANTHER" id="PTHR21576:SF158">
    <property type="entry name" value="RIBOSOMAL RNA-PROCESSING PROTEIN 12-LIKE CONSERVED DOMAIN-CONTAINING PROTEIN"/>
    <property type="match status" value="1"/>
</dbReference>
<gene>
    <name evidence="6" type="ORF">VTK73DRAFT_2638</name>
</gene>
<evidence type="ECO:0000313" key="7">
    <source>
        <dbReference type="Proteomes" id="UP001586593"/>
    </source>
</evidence>
<name>A0ABR3VQJ7_9PEZI</name>
<evidence type="ECO:0000256" key="3">
    <source>
        <dbReference type="ARBA" id="ARBA00022989"/>
    </source>
</evidence>
<evidence type="ECO:0000256" key="2">
    <source>
        <dbReference type="ARBA" id="ARBA00022692"/>
    </source>
</evidence>
<comment type="subcellular location">
    <subcellularLocation>
        <location evidence="1">Membrane</location>
        <topology evidence="1">Multi-pass membrane protein</topology>
    </subcellularLocation>
</comment>
<feature type="transmembrane region" description="Helical" evidence="5">
    <location>
        <begin position="179"/>
        <end position="199"/>
    </location>
</feature>
<keyword evidence="2 5" id="KW-0812">Transmembrane</keyword>